<dbReference type="Proteomes" id="UP001055167">
    <property type="component" value="Unassembled WGS sequence"/>
</dbReference>
<comment type="subunit">
    <text evidence="6">Homodimer.</text>
</comment>
<evidence type="ECO:0000256" key="1">
    <source>
        <dbReference type="ARBA" id="ARBA00022630"/>
    </source>
</evidence>
<protein>
    <recommendedName>
        <fullName evidence="6">FMN dependent NADH:quinone oxidoreductase</fullName>
        <ecNumber evidence="6">1.6.5.-</ecNumber>
    </recommendedName>
    <alternativeName>
        <fullName evidence="6">Azo-dye reductase</fullName>
    </alternativeName>
    <alternativeName>
        <fullName evidence="6">FMN-dependent NADH-azo compound oxidoreductase</fullName>
    </alternativeName>
    <alternativeName>
        <fullName evidence="6">FMN-dependent NADH-azoreductase</fullName>
        <ecNumber evidence="6">1.7.1.17</ecNumber>
    </alternativeName>
</protein>
<comment type="function">
    <text evidence="6">Quinone reductase that provides resistance to thiol-specific stress caused by electrophilic quinones.</text>
</comment>
<evidence type="ECO:0000313" key="9">
    <source>
        <dbReference type="Proteomes" id="UP001055167"/>
    </source>
</evidence>
<evidence type="ECO:0000256" key="4">
    <source>
        <dbReference type="ARBA" id="ARBA00023027"/>
    </source>
</evidence>
<name>A0ABQ4R703_9HYPH</name>
<evidence type="ECO:0000256" key="6">
    <source>
        <dbReference type="HAMAP-Rule" id="MF_01216"/>
    </source>
</evidence>
<comment type="catalytic activity">
    <reaction evidence="6">
        <text>2 a quinone + NADH + H(+) = 2 a 1,4-benzosemiquinone + NAD(+)</text>
        <dbReference type="Rhea" id="RHEA:65952"/>
        <dbReference type="ChEBI" id="CHEBI:15378"/>
        <dbReference type="ChEBI" id="CHEBI:57540"/>
        <dbReference type="ChEBI" id="CHEBI:57945"/>
        <dbReference type="ChEBI" id="CHEBI:132124"/>
        <dbReference type="ChEBI" id="CHEBI:134225"/>
    </reaction>
</comment>
<keyword evidence="4 6" id="KW-0520">NAD</keyword>
<organism evidence="8 9">
    <name type="scientific">Methylobacterium crusticola</name>
    <dbReference type="NCBI Taxonomy" id="1697972"/>
    <lineage>
        <taxon>Bacteria</taxon>
        <taxon>Pseudomonadati</taxon>
        <taxon>Pseudomonadota</taxon>
        <taxon>Alphaproteobacteria</taxon>
        <taxon>Hyphomicrobiales</taxon>
        <taxon>Methylobacteriaceae</taxon>
        <taxon>Methylobacterium</taxon>
    </lineage>
</organism>
<comment type="similarity">
    <text evidence="6">Belongs to the azoreductase type 1 family.</text>
</comment>
<dbReference type="InterPro" id="IPR023048">
    <property type="entry name" value="NADH:quinone_OxRdtase_FMN_depd"/>
</dbReference>
<comment type="caution">
    <text evidence="6">Lacks conserved residue(s) required for the propagation of feature annotation.</text>
</comment>
<keyword evidence="3 6" id="KW-0560">Oxidoreductase</keyword>
<comment type="function">
    <text evidence="6">Also exhibits azoreductase activity. Catalyzes the reductive cleavage of the azo bond in aromatic azo compounds to the corresponding amines.</text>
</comment>
<dbReference type="HAMAP" id="MF_01216">
    <property type="entry name" value="Azoreductase_type1"/>
    <property type="match status" value="1"/>
</dbReference>
<dbReference type="EC" id="1.7.1.17" evidence="6"/>
<comment type="catalytic activity">
    <reaction evidence="5">
        <text>N,N-dimethyl-1,4-phenylenediamine + anthranilate + 2 NAD(+) = 2-(4-dimethylaminophenyl)diazenylbenzoate + 2 NADH + 2 H(+)</text>
        <dbReference type="Rhea" id="RHEA:55872"/>
        <dbReference type="ChEBI" id="CHEBI:15378"/>
        <dbReference type="ChEBI" id="CHEBI:15783"/>
        <dbReference type="ChEBI" id="CHEBI:16567"/>
        <dbReference type="ChEBI" id="CHEBI:57540"/>
        <dbReference type="ChEBI" id="CHEBI:57945"/>
        <dbReference type="ChEBI" id="CHEBI:71579"/>
        <dbReference type="EC" id="1.7.1.17"/>
    </reaction>
    <physiologicalReaction direction="right-to-left" evidence="5">
        <dbReference type="Rhea" id="RHEA:55874"/>
    </physiologicalReaction>
</comment>
<dbReference type="EC" id="1.6.5.-" evidence="6"/>
<dbReference type="RefSeq" id="WP_128562405.1">
    <property type="nucleotide sequence ID" value="NZ_BPQH01000023.1"/>
</dbReference>
<feature type="binding site" evidence="6">
    <location>
        <begin position="15"/>
        <end position="17"/>
    </location>
    <ligand>
        <name>FMN</name>
        <dbReference type="ChEBI" id="CHEBI:58210"/>
    </ligand>
</feature>
<evidence type="ECO:0000256" key="2">
    <source>
        <dbReference type="ARBA" id="ARBA00022643"/>
    </source>
</evidence>
<dbReference type="InterPro" id="IPR029039">
    <property type="entry name" value="Flavoprotein-like_sf"/>
</dbReference>
<comment type="caution">
    <text evidence="8">The sequence shown here is derived from an EMBL/GenBank/DDBJ whole genome shotgun (WGS) entry which is preliminary data.</text>
</comment>
<dbReference type="InterPro" id="IPR050104">
    <property type="entry name" value="FMN-dep_NADH:Q_OxRdtase_AzoR1"/>
</dbReference>
<dbReference type="PANTHER" id="PTHR43741:SF4">
    <property type="entry name" value="FMN-DEPENDENT NADH:QUINONE OXIDOREDUCTASE"/>
    <property type="match status" value="1"/>
</dbReference>
<dbReference type="SUPFAM" id="SSF52218">
    <property type="entry name" value="Flavoproteins"/>
    <property type="match status" value="1"/>
</dbReference>
<evidence type="ECO:0000256" key="5">
    <source>
        <dbReference type="ARBA" id="ARBA00048542"/>
    </source>
</evidence>
<dbReference type="Gene3D" id="3.40.50.360">
    <property type="match status" value="1"/>
</dbReference>
<dbReference type="PANTHER" id="PTHR43741">
    <property type="entry name" value="FMN-DEPENDENT NADH-AZOREDUCTASE 1"/>
    <property type="match status" value="1"/>
</dbReference>
<sequence length="205" mass="21439">MKLLHVDTSILGAGSVSRELTALIVERLTRGVQAEVTYRDLVAESVLHLTAATLPSAHPASALAGPLDAAAQAERAVSDQILEEFIAADTVVVGAPMYNFTIPSQLKAWLDRLAVPGKTFQYGANGPQGLAGGKRVVVAVARGGFYGPESGAVSAEHAESYLRTIFAFMGITRPEFVLAEGLAAGDPNKTRALASAREAVRQLAA</sequence>
<dbReference type="Pfam" id="PF02525">
    <property type="entry name" value="Flavodoxin_2"/>
    <property type="match status" value="1"/>
</dbReference>
<feature type="domain" description="Flavodoxin-like fold" evidence="7">
    <location>
        <begin position="1"/>
        <end position="202"/>
    </location>
</feature>
<evidence type="ECO:0000259" key="7">
    <source>
        <dbReference type="Pfam" id="PF02525"/>
    </source>
</evidence>
<comment type="cofactor">
    <cofactor evidence="6">
        <name>FMN</name>
        <dbReference type="ChEBI" id="CHEBI:58210"/>
    </cofactor>
    <text evidence="6">Binds 1 FMN per subunit.</text>
</comment>
<keyword evidence="2 6" id="KW-0288">FMN</keyword>
<feature type="binding site" evidence="6">
    <location>
        <begin position="97"/>
        <end position="100"/>
    </location>
    <ligand>
        <name>FMN</name>
        <dbReference type="ChEBI" id="CHEBI:58210"/>
    </ligand>
</feature>
<dbReference type="EMBL" id="BPQH01000023">
    <property type="protein sequence ID" value="GJD52944.1"/>
    <property type="molecule type" value="Genomic_DNA"/>
</dbReference>
<evidence type="ECO:0000313" key="8">
    <source>
        <dbReference type="EMBL" id="GJD52944.1"/>
    </source>
</evidence>
<reference evidence="8" key="2">
    <citation type="submission" date="2021-08" db="EMBL/GenBank/DDBJ databases">
        <authorList>
            <person name="Tani A."/>
            <person name="Ola A."/>
            <person name="Ogura Y."/>
            <person name="Katsura K."/>
            <person name="Hayashi T."/>
        </authorList>
    </citation>
    <scope>NUCLEOTIDE SEQUENCE</scope>
    <source>
        <strain evidence="8">KCTC 52305</strain>
    </source>
</reference>
<feature type="binding site" evidence="6">
    <location>
        <position position="9"/>
    </location>
    <ligand>
        <name>FMN</name>
        <dbReference type="ChEBI" id="CHEBI:58210"/>
    </ligand>
</feature>
<gene>
    <name evidence="8" type="primary">azoR1</name>
    <name evidence="6" type="synonym">azoR</name>
    <name evidence="8" type="ORF">OPKNFCMD_5712</name>
</gene>
<proteinExistence type="inferred from homology"/>
<keyword evidence="9" id="KW-1185">Reference proteome</keyword>
<reference evidence="8" key="1">
    <citation type="journal article" date="2021" name="Front. Microbiol.">
        <title>Comprehensive Comparative Genomics and Phenotyping of Methylobacterium Species.</title>
        <authorList>
            <person name="Alessa O."/>
            <person name="Ogura Y."/>
            <person name="Fujitani Y."/>
            <person name="Takami H."/>
            <person name="Hayashi T."/>
            <person name="Sahin N."/>
            <person name="Tani A."/>
        </authorList>
    </citation>
    <scope>NUCLEOTIDE SEQUENCE</scope>
    <source>
        <strain evidence="8">KCTC 52305</strain>
    </source>
</reference>
<accession>A0ABQ4R703</accession>
<keyword evidence="1 6" id="KW-0285">Flavoprotein</keyword>
<dbReference type="InterPro" id="IPR003680">
    <property type="entry name" value="Flavodoxin_fold"/>
</dbReference>
<evidence type="ECO:0000256" key="3">
    <source>
        <dbReference type="ARBA" id="ARBA00023002"/>
    </source>
</evidence>